<accession>A0ABW9YHZ1</accession>
<dbReference type="PANTHER" id="PTHR30629">
    <property type="entry name" value="PROPHAGE INTEGRASE"/>
    <property type="match status" value="1"/>
</dbReference>
<dbReference type="Gene3D" id="3.30.160.390">
    <property type="entry name" value="Integrase, DNA-binding domain"/>
    <property type="match status" value="1"/>
</dbReference>
<evidence type="ECO:0000256" key="3">
    <source>
        <dbReference type="ARBA" id="ARBA00023125"/>
    </source>
</evidence>
<dbReference type="Proteomes" id="UP000738517">
    <property type="component" value="Unassembled WGS sequence"/>
</dbReference>
<keyword evidence="7" id="KW-1185">Reference proteome</keyword>
<dbReference type="InterPro" id="IPR050808">
    <property type="entry name" value="Phage_Integrase"/>
</dbReference>
<dbReference type="InterPro" id="IPR010998">
    <property type="entry name" value="Integrase_recombinase_N"/>
</dbReference>
<dbReference type="InterPro" id="IPR002104">
    <property type="entry name" value="Integrase_catalytic"/>
</dbReference>
<dbReference type="PANTHER" id="PTHR30629:SF2">
    <property type="entry name" value="PROPHAGE INTEGRASE INTS-RELATED"/>
    <property type="match status" value="1"/>
</dbReference>
<sequence>MTEKKKLTKRLLNGLQPTEKRYKVIDTETRGLYVEVMPSGSRIFRLRSNRTSKHRSEITITIGRYPEIEPEAAREVALTHLVEIAKGNNPNEKRVDRKKRAVSLMRVFQDYQAHNKNIKAVTANKYEALLRRNLADWIENPLLYISREQISERHRVLSDHSQAQADGTFRVLRALFNFAKEEYRGQESEIFFDENPVEILKHRKQWNNVKRKTTHVKKSDLPKWWRVVFKEWEQAKADREVYRASVCCSLLVALLTGLRKNEILSLEWRHVDFNNDILTVNDTKNGDALELPISPLLKSILLSQKAFTREKYAFPSPGFGRVKEPKKVTADLNKLVGFPIGYHDLRRTFATIAEGAVVGGYALKRLLNHRTARSDVTAGYTILTAEELREPAAKIELRIIEIAQVGGH</sequence>
<proteinExistence type="inferred from homology"/>
<name>A0ABW9YHZ1_9GAMM</name>
<gene>
    <name evidence="6" type="ORF">EIZ48_12735</name>
</gene>
<comment type="similarity">
    <text evidence="1">Belongs to the 'phage' integrase family.</text>
</comment>
<feature type="domain" description="Tyr recombinase" evidence="5">
    <location>
        <begin position="220"/>
        <end position="393"/>
    </location>
</feature>
<evidence type="ECO:0000256" key="4">
    <source>
        <dbReference type="ARBA" id="ARBA00023172"/>
    </source>
</evidence>
<evidence type="ECO:0000259" key="5">
    <source>
        <dbReference type="PROSITE" id="PS51898"/>
    </source>
</evidence>
<organism evidence="6 7">
    <name type="scientific">Photobacterium alginatilyticum</name>
    <dbReference type="NCBI Taxonomy" id="1775171"/>
    <lineage>
        <taxon>Bacteria</taxon>
        <taxon>Pseudomonadati</taxon>
        <taxon>Pseudomonadota</taxon>
        <taxon>Gammaproteobacteria</taxon>
        <taxon>Vibrionales</taxon>
        <taxon>Vibrionaceae</taxon>
        <taxon>Photobacterium</taxon>
    </lineage>
</organism>
<reference evidence="6 7" key="1">
    <citation type="journal article" date="2017" name="Int. J. Syst. Evol. Microbiol.">
        <title>Photobacterium alginatilyticum sp. nov., a marine bacterium isolated from bottom seawater.</title>
        <authorList>
            <person name="Wang X."/>
            <person name="Wang Y."/>
            <person name="Yang X."/>
            <person name="Sun H."/>
            <person name="Li B."/>
            <person name="Zhang X.H."/>
        </authorList>
    </citation>
    <scope>NUCLEOTIDE SEQUENCE [LARGE SCALE GENOMIC DNA]</scope>
    <source>
        <strain evidence="6 7">P03D4</strain>
    </source>
</reference>
<dbReference type="Gene3D" id="1.10.150.130">
    <property type="match status" value="1"/>
</dbReference>
<dbReference type="PROSITE" id="PS51898">
    <property type="entry name" value="TYR_RECOMBINASE"/>
    <property type="match status" value="1"/>
</dbReference>
<protein>
    <submittedName>
        <fullName evidence="6">DUF4102 domain-containing protein</fullName>
    </submittedName>
</protein>
<dbReference type="Pfam" id="PF13356">
    <property type="entry name" value="Arm-DNA-bind_3"/>
    <property type="match status" value="1"/>
</dbReference>
<keyword evidence="2" id="KW-0229">DNA integration</keyword>
<dbReference type="RefSeq" id="WP_160651907.1">
    <property type="nucleotide sequence ID" value="NZ_RSEJ01000012.1"/>
</dbReference>
<keyword evidence="3" id="KW-0238">DNA-binding</keyword>
<dbReference type="Gene3D" id="1.10.443.10">
    <property type="entry name" value="Intergrase catalytic core"/>
    <property type="match status" value="1"/>
</dbReference>
<comment type="caution">
    <text evidence="6">The sequence shown here is derived from an EMBL/GenBank/DDBJ whole genome shotgun (WGS) entry which is preliminary data.</text>
</comment>
<dbReference type="InterPro" id="IPR025166">
    <property type="entry name" value="Integrase_DNA_bind_dom"/>
</dbReference>
<dbReference type="SUPFAM" id="SSF56349">
    <property type="entry name" value="DNA breaking-rejoining enzymes"/>
    <property type="match status" value="1"/>
</dbReference>
<evidence type="ECO:0000256" key="1">
    <source>
        <dbReference type="ARBA" id="ARBA00008857"/>
    </source>
</evidence>
<dbReference type="EMBL" id="RSEJ01000012">
    <property type="protein sequence ID" value="NBI53444.1"/>
    <property type="molecule type" value="Genomic_DNA"/>
</dbReference>
<evidence type="ECO:0000313" key="7">
    <source>
        <dbReference type="Proteomes" id="UP000738517"/>
    </source>
</evidence>
<evidence type="ECO:0000313" key="6">
    <source>
        <dbReference type="EMBL" id="NBI53444.1"/>
    </source>
</evidence>
<dbReference type="InterPro" id="IPR011010">
    <property type="entry name" value="DNA_brk_join_enz"/>
</dbReference>
<dbReference type="Pfam" id="PF00589">
    <property type="entry name" value="Phage_integrase"/>
    <property type="match status" value="1"/>
</dbReference>
<keyword evidence="4" id="KW-0233">DNA recombination</keyword>
<dbReference type="InterPro" id="IPR013762">
    <property type="entry name" value="Integrase-like_cat_sf"/>
</dbReference>
<dbReference type="InterPro" id="IPR038488">
    <property type="entry name" value="Integrase_DNA-bd_sf"/>
</dbReference>
<evidence type="ECO:0000256" key="2">
    <source>
        <dbReference type="ARBA" id="ARBA00022908"/>
    </source>
</evidence>